<gene>
    <name evidence="2" type="ORF">SPPG_02813</name>
</gene>
<protein>
    <submittedName>
        <fullName evidence="2">Uncharacterized protein</fullName>
    </submittedName>
</protein>
<dbReference type="AlphaFoldDB" id="A0A0L0HML4"/>
<dbReference type="RefSeq" id="XP_016610381.1">
    <property type="nucleotide sequence ID" value="XM_016751099.1"/>
</dbReference>
<dbReference type="VEuPathDB" id="FungiDB:SPPG_02813"/>
<evidence type="ECO:0000313" key="2">
    <source>
        <dbReference type="EMBL" id="KND02342.1"/>
    </source>
</evidence>
<feature type="compositionally biased region" description="Polar residues" evidence="1">
    <location>
        <begin position="63"/>
        <end position="72"/>
    </location>
</feature>
<sequence>MSKNRGEPASNPLGKLLQTFTQIPETDTFKNPPAPEDVAYPGVTPKREREVPPEHYHDFPNWERSNQPQRNQTPDEIHAQRQQETHERDMRGHDLMGSAVSDYVRAAEQGNQPQSTATPENKLGIVEPERVTEARKNRDGA</sequence>
<dbReference type="OrthoDB" id="10543658at2759"/>
<dbReference type="GeneID" id="27686373"/>
<evidence type="ECO:0000256" key="1">
    <source>
        <dbReference type="SAM" id="MobiDB-lite"/>
    </source>
</evidence>
<organism evidence="2 3">
    <name type="scientific">Spizellomyces punctatus (strain DAOM BR117)</name>
    <dbReference type="NCBI Taxonomy" id="645134"/>
    <lineage>
        <taxon>Eukaryota</taxon>
        <taxon>Fungi</taxon>
        <taxon>Fungi incertae sedis</taxon>
        <taxon>Chytridiomycota</taxon>
        <taxon>Chytridiomycota incertae sedis</taxon>
        <taxon>Chytridiomycetes</taxon>
        <taxon>Spizellomycetales</taxon>
        <taxon>Spizellomycetaceae</taxon>
        <taxon>Spizellomyces</taxon>
    </lineage>
</organism>
<dbReference type="Proteomes" id="UP000053201">
    <property type="component" value="Unassembled WGS sequence"/>
</dbReference>
<feature type="region of interest" description="Disordered" evidence="1">
    <location>
        <begin position="1"/>
        <end position="141"/>
    </location>
</feature>
<evidence type="ECO:0000313" key="3">
    <source>
        <dbReference type="Proteomes" id="UP000053201"/>
    </source>
</evidence>
<feature type="compositionally biased region" description="Basic and acidic residues" evidence="1">
    <location>
        <begin position="73"/>
        <end position="94"/>
    </location>
</feature>
<keyword evidence="3" id="KW-1185">Reference proteome</keyword>
<feature type="compositionally biased region" description="Polar residues" evidence="1">
    <location>
        <begin position="109"/>
        <end position="119"/>
    </location>
</feature>
<reference evidence="2 3" key="1">
    <citation type="submission" date="2009-08" db="EMBL/GenBank/DDBJ databases">
        <title>The Genome Sequence of Spizellomyces punctatus strain DAOM BR117.</title>
        <authorList>
            <consortium name="The Broad Institute Genome Sequencing Platform"/>
            <person name="Russ C."/>
            <person name="Cuomo C."/>
            <person name="Shea T."/>
            <person name="Young S.K."/>
            <person name="Zeng Q."/>
            <person name="Koehrsen M."/>
            <person name="Haas B."/>
            <person name="Borodovsky M."/>
            <person name="Guigo R."/>
            <person name="Alvarado L."/>
            <person name="Berlin A."/>
            <person name="Bochicchio J."/>
            <person name="Borenstein D."/>
            <person name="Chapman S."/>
            <person name="Chen Z."/>
            <person name="Engels R."/>
            <person name="Freedman E."/>
            <person name="Gellesch M."/>
            <person name="Goldberg J."/>
            <person name="Griggs A."/>
            <person name="Gujja S."/>
            <person name="Heiman D."/>
            <person name="Hepburn T."/>
            <person name="Howarth C."/>
            <person name="Jen D."/>
            <person name="Larson L."/>
            <person name="Lewis B."/>
            <person name="Mehta T."/>
            <person name="Park D."/>
            <person name="Pearson M."/>
            <person name="Roberts A."/>
            <person name="Saif S."/>
            <person name="Shenoy N."/>
            <person name="Sisk P."/>
            <person name="Stolte C."/>
            <person name="Sykes S."/>
            <person name="Thomson T."/>
            <person name="Walk T."/>
            <person name="White J."/>
            <person name="Yandava C."/>
            <person name="Burger G."/>
            <person name="Gray M.W."/>
            <person name="Holland P.W.H."/>
            <person name="King N."/>
            <person name="Lang F.B.F."/>
            <person name="Roger A.J."/>
            <person name="Ruiz-Trillo I."/>
            <person name="Lander E."/>
            <person name="Nusbaum C."/>
        </authorList>
    </citation>
    <scope>NUCLEOTIDE SEQUENCE [LARGE SCALE GENOMIC DNA]</scope>
    <source>
        <strain evidence="2 3">DAOM BR117</strain>
    </source>
</reference>
<dbReference type="EMBL" id="KQ257453">
    <property type="protein sequence ID" value="KND02342.1"/>
    <property type="molecule type" value="Genomic_DNA"/>
</dbReference>
<dbReference type="InParanoid" id="A0A0L0HML4"/>
<feature type="compositionally biased region" description="Basic and acidic residues" evidence="1">
    <location>
        <begin position="45"/>
        <end position="61"/>
    </location>
</feature>
<accession>A0A0L0HML4</accession>
<proteinExistence type="predicted"/>
<feature type="compositionally biased region" description="Basic and acidic residues" evidence="1">
    <location>
        <begin position="127"/>
        <end position="141"/>
    </location>
</feature>
<name>A0A0L0HML4_SPIPD</name>